<protein>
    <submittedName>
        <fullName evidence="1">Uncharacterized protein</fullName>
    </submittedName>
</protein>
<organism evidence="1 2">
    <name type="scientific">Willisornis vidua</name>
    <name type="common">Xingu scale-backed antbird</name>
    <dbReference type="NCBI Taxonomy" id="1566151"/>
    <lineage>
        <taxon>Eukaryota</taxon>
        <taxon>Metazoa</taxon>
        <taxon>Chordata</taxon>
        <taxon>Craniata</taxon>
        <taxon>Vertebrata</taxon>
        <taxon>Euteleostomi</taxon>
        <taxon>Archelosauria</taxon>
        <taxon>Archosauria</taxon>
        <taxon>Dinosauria</taxon>
        <taxon>Saurischia</taxon>
        <taxon>Theropoda</taxon>
        <taxon>Coelurosauria</taxon>
        <taxon>Aves</taxon>
        <taxon>Neognathae</taxon>
        <taxon>Neoaves</taxon>
        <taxon>Telluraves</taxon>
        <taxon>Australaves</taxon>
        <taxon>Passeriformes</taxon>
        <taxon>Thamnophilidae</taxon>
        <taxon>Willisornis</taxon>
    </lineage>
</organism>
<evidence type="ECO:0000313" key="1">
    <source>
        <dbReference type="EMBL" id="KAJ7425347.1"/>
    </source>
</evidence>
<proteinExistence type="predicted"/>
<dbReference type="Proteomes" id="UP001145742">
    <property type="component" value="Unassembled WGS sequence"/>
</dbReference>
<dbReference type="EMBL" id="WHWB01032531">
    <property type="protein sequence ID" value="KAJ7425347.1"/>
    <property type="molecule type" value="Genomic_DNA"/>
</dbReference>
<gene>
    <name evidence="1" type="ORF">WISP_23722</name>
</gene>
<evidence type="ECO:0000313" key="2">
    <source>
        <dbReference type="Proteomes" id="UP001145742"/>
    </source>
</evidence>
<sequence>MHQYRLGADLLESSSAEKDLGILVDRKLPMSSQQCVLVAKRASGILGSIRKNAASPGEVHLECCVQFCAPQDKRDMEILEHMHWRATDG</sequence>
<dbReference type="PANTHER" id="PTHR33332">
    <property type="entry name" value="REVERSE TRANSCRIPTASE DOMAIN-CONTAINING PROTEIN"/>
    <property type="match status" value="1"/>
</dbReference>
<accession>A0ABQ9DMG2</accession>
<name>A0ABQ9DMG2_9PASS</name>
<reference evidence="1" key="1">
    <citation type="submission" date="2019-10" db="EMBL/GenBank/DDBJ databases">
        <authorList>
            <person name="Soares A.E.R."/>
            <person name="Aleixo A."/>
            <person name="Schneider P."/>
            <person name="Miyaki C.Y."/>
            <person name="Schneider M.P."/>
            <person name="Mello C."/>
            <person name="Vasconcelos A.T.R."/>
        </authorList>
    </citation>
    <scope>NUCLEOTIDE SEQUENCE</scope>
    <source>
        <tissue evidence="1">Muscle</tissue>
    </source>
</reference>
<comment type="caution">
    <text evidence="1">The sequence shown here is derived from an EMBL/GenBank/DDBJ whole genome shotgun (WGS) entry which is preliminary data.</text>
</comment>
<keyword evidence="2" id="KW-1185">Reference proteome</keyword>